<organism evidence="2 3">
    <name type="scientific">Ascodesmis nigricans</name>
    <dbReference type="NCBI Taxonomy" id="341454"/>
    <lineage>
        <taxon>Eukaryota</taxon>
        <taxon>Fungi</taxon>
        <taxon>Dikarya</taxon>
        <taxon>Ascomycota</taxon>
        <taxon>Pezizomycotina</taxon>
        <taxon>Pezizomycetes</taxon>
        <taxon>Pezizales</taxon>
        <taxon>Ascodesmidaceae</taxon>
        <taxon>Ascodesmis</taxon>
    </lineage>
</organism>
<evidence type="ECO:0000313" key="3">
    <source>
        <dbReference type="Proteomes" id="UP000298138"/>
    </source>
</evidence>
<keyword evidence="3" id="KW-1185">Reference proteome</keyword>
<proteinExistence type="predicted"/>
<evidence type="ECO:0000313" key="2">
    <source>
        <dbReference type="EMBL" id="TGZ83543.1"/>
    </source>
</evidence>
<dbReference type="EMBL" id="ML220113">
    <property type="protein sequence ID" value="TGZ83543.1"/>
    <property type="molecule type" value="Genomic_DNA"/>
</dbReference>
<gene>
    <name evidence="2" type="ORF">EX30DRAFT_338167</name>
</gene>
<dbReference type="InParanoid" id="A0A4S2N385"/>
<evidence type="ECO:0000256" key="1">
    <source>
        <dbReference type="SAM" id="MobiDB-lite"/>
    </source>
</evidence>
<feature type="region of interest" description="Disordered" evidence="1">
    <location>
        <begin position="1"/>
        <end position="26"/>
    </location>
</feature>
<feature type="compositionally biased region" description="Polar residues" evidence="1">
    <location>
        <begin position="1"/>
        <end position="14"/>
    </location>
</feature>
<protein>
    <submittedName>
        <fullName evidence="2">Uncharacterized protein</fullName>
    </submittedName>
</protein>
<name>A0A4S2N385_9PEZI</name>
<dbReference type="Proteomes" id="UP000298138">
    <property type="component" value="Unassembled WGS sequence"/>
</dbReference>
<sequence length="77" mass="8703">MSASPSDPQLTRLTSGRFPTLPNTSQHFPTTPPPHMINISMFCLYCTLPYSYTTFVHASIHPHIYDMYCDYTESATA</sequence>
<reference evidence="2 3" key="1">
    <citation type="submission" date="2019-04" db="EMBL/GenBank/DDBJ databases">
        <title>Comparative genomics and transcriptomics to analyze fruiting body development in filamentous ascomycetes.</title>
        <authorList>
            <consortium name="DOE Joint Genome Institute"/>
            <person name="Lutkenhaus R."/>
            <person name="Traeger S."/>
            <person name="Breuer J."/>
            <person name="Kuo A."/>
            <person name="Lipzen A."/>
            <person name="Pangilinan J."/>
            <person name="Dilworth D."/>
            <person name="Sandor L."/>
            <person name="Poggeler S."/>
            <person name="Barry K."/>
            <person name="Grigoriev I.V."/>
            <person name="Nowrousian M."/>
        </authorList>
    </citation>
    <scope>NUCLEOTIDE SEQUENCE [LARGE SCALE GENOMIC DNA]</scope>
    <source>
        <strain evidence="2 3">CBS 389.68</strain>
    </source>
</reference>
<dbReference type="AlphaFoldDB" id="A0A4S2N385"/>
<accession>A0A4S2N385</accession>